<organism evidence="1 2">
    <name type="scientific">Psophocarpus tetragonolobus</name>
    <name type="common">Winged bean</name>
    <name type="synonym">Dolichos tetragonolobus</name>
    <dbReference type="NCBI Taxonomy" id="3891"/>
    <lineage>
        <taxon>Eukaryota</taxon>
        <taxon>Viridiplantae</taxon>
        <taxon>Streptophyta</taxon>
        <taxon>Embryophyta</taxon>
        <taxon>Tracheophyta</taxon>
        <taxon>Spermatophyta</taxon>
        <taxon>Magnoliopsida</taxon>
        <taxon>eudicotyledons</taxon>
        <taxon>Gunneridae</taxon>
        <taxon>Pentapetalae</taxon>
        <taxon>rosids</taxon>
        <taxon>fabids</taxon>
        <taxon>Fabales</taxon>
        <taxon>Fabaceae</taxon>
        <taxon>Papilionoideae</taxon>
        <taxon>50 kb inversion clade</taxon>
        <taxon>NPAAA clade</taxon>
        <taxon>indigoferoid/millettioid clade</taxon>
        <taxon>Phaseoleae</taxon>
        <taxon>Psophocarpus</taxon>
    </lineage>
</organism>
<proteinExistence type="predicted"/>
<accession>A0AAN9SS15</accession>
<reference evidence="1 2" key="1">
    <citation type="submission" date="2024-01" db="EMBL/GenBank/DDBJ databases">
        <title>The genomes of 5 underutilized Papilionoideae crops provide insights into root nodulation and disease resistanc.</title>
        <authorList>
            <person name="Jiang F."/>
        </authorList>
    </citation>
    <scope>NUCLEOTIDE SEQUENCE [LARGE SCALE GENOMIC DNA]</scope>
    <source>
        <strain evidence="1">DUOXIRENSHENG_FW03</strain>
        <tissue evidence="1">Leaves</tissue>
    </source>
</reference>
<dbReference type="EMBL" id="JAYMYS010000002">
    <property type="protein sequence ID" value="KAK7405071.1"/>
    <property type="molecule type" value="Genomic_DNA"/>
</dbReference>
<comment type="caution">
    <text evidence="1">The sequence shown here is derived from an EMBL/GenBank/DDBJ whole genome shotgun (WGS) entry which is preliminary data.</text>
</comment>
<protein>
    <submittedName>
        <fullName evidence="1">Uncharacterized protein</fullName>
    </submittedName>
</protein>
<name>A0AAN9SS15_PSOTE</name>
<gene>
    <name evidence="1" type="ORF">VNO78_06254</name>
</gene>
<evidence type="ECO:0000313" key="1">
    <source>
        <dbReference type="EMBL" id="KAK7405071.1"/>
    </source>
</evidence>
<evidence type="ECO:0000313" key="2">
    <source>
        <dbReference type="Proteomes" id="UP001386955"/>
    </source>
</evidence>
<keyword evidence="2" id="KW-1185">Reference proteome</keyword>
<sequence length="162" mass="18563">MEKREESAKRPRIGLGFGFVERANAGQTEVDPSRSYKFGIEDRISCSSRKVTYNKRHDYVLSQNGNEIVRPRVPFLEAFLANFSAPEMGDFYSTALKRKTTQYWSKHSEVVIFNRTAGLTSFPEYLVLHMRRFVMEAGWGGYFNREHGGMAESLFVSSQVSV</sequence>
<dbReference type="Proteomes" id="UP001386955">
    <property type="component" value="Unassembled WGS sequence"/>
</dbReference>
<dbReference type="AlphaFoldDB" id="A0AAN9SS15"/>